<organism evidence="2 3">
    <name type="scientific">Flavobacterium bernardetii</name>
    <dbReference type="NCBI Taxonomy" id="2813823"/>
    <lineage>
        <taxon>Bacteria</taxon>
        <taxon>Pseudomonadati</taxon>
        <taxon>Bacteroidota</taxon>
        <taxon>Flavobacteriia</taxon>
        <taxon>Flavobacteriales</taxon>
        <taxon>Flavobacteriaceae</taxon>
        <taxon>Flavobacterium</taxon>
    </lineage>
</organism>
<evidence type="ECO:0000256" key="1">
    <source>
        <dbReference type="SAM" id="Phobius"/>
    </source>
</evidence>
<dbReference type="EMBL" id="JACRUN010000001">
    <property type="protein sequence ID" value="MBC5833991.1"/>
    <property type="molecule type" value="Genomic_DNA"/>
</dbReference>
<feature type="transmembrane region" description="Helical" evidence="1">
    <location>
        <begin position="79"/>
        <end position="99"/>
    </location>
</feature>
<keyword evidence="1" id="KW-0472">Membrane</keyword>
<protein>
    <submittedName>
        <fullName evidence="2">Uncharacterized protein</fullName>
    </submittedName>
</protein>
<keyword evidence="1" id="KW-1133">Transmembrane helix</keyword>
<name>A0ABR7IW25_9FLAO</name>
<evidence type="ECO:0000313" key="3">
    <source>
        <dbReference type="Proteomes" id="UP000605990"/>
    </source>
</evidence>
<comment type="caution">
    <text evidence="2">The sequence shown here is derived from an EMBL/GenBank/DDBJ whole genome shotgun (WGS) entry which is preliminary data.</text>
</comment>
<keyword evidence="1" id="KW-0812">Transmembrane</keyword>
<gene>
    <name evidence="2" type="ORF">H8R27_03755</name>
</gene>
<accession>A0ABR7IW25</accession>
<proteinExistence type="predicted"/>
<reference evidence="2 3" key="1">
    <citation type="submission" date="2020-08" db="EMBL/GenBank/DDBJ databases">
        <title>Description of novel Flavobacterium F-408 isolate.</title>
        <authorList>
            <person name="Saticioglu I.B."/>
            <person name="Duman M."/>
            <person name="Altun S."/>
        </authorList>
    </citation>
    <scope>NUCLEOTIDE SEQUENCE [LARGE SCALE GENOMIC DNA]</scope>
    <source>
        <strain evidence="2 3">F-408</strain>
    </source>
</reference>
<evidence type="ECO:0000313" key="2">
    <source>
        <dbReference type="EMBL" id="MBC5833991.1"/>
    </source>
</evidence>
<sequence length="152" mass="17189">MKTNLDNNKIKNGFTTPSDYFDTFSDKLFEKISGEVNTTLLPETSGFIVPDNYFEKNEAKILSKLNHSKTKVIQLKATLYKVSGIAAILLLTIVSPMLYNSVETNKNQIAEMNYLEMQSEDLSIYEVGSMLDSEDLAELENELIYNDLNSLN</sequence>
<keyword evidence="3" id="KW-1185">Reference proteome</keyword>
<dbReference type="Proteomes" id="UP000605990">
    <property type="component" value="Unassembled WGS sequence"/>
</dbReference>
<dbReference type="RefSeq" id="WP_166125212.1">
    <property type="nucleotide sequence ID" value="NZ_JAANOQ010000001.1"/>
</dbReference>